<evidence type="ECO:0000313" key="11">
    <source>
        <dbReference type="EMBL" id="MFD0964640.1"/>
    </source>
</evidence>
<keyword evidence="5 7" id="KW-0472">Membrane</keyword>
<dbReference type="EMBL" id="JBHTJM010000009">
    <property type="protein sequence ID" value="MFD0964640.1"/>
    <property type="molecule type" value="Genomic_DNA"/>
</dbReference>
<organism evidence="11 12">
    <name type="scientific">Pseudofulvibacter geojedonensis</name>
    <dbReference type="NCBI Taxonomy" id="1123758"/>
    <lineage>
        <taxon>Bacteria</taxon>
        <taxon>Pseudomonadati</taxon>
        <taxon>Bacteroidota</taxon>
        <taxon>Flavobacteriia</taxon>
        <taxon>Flavobacteriales</taxon>
        <taxon>Flavobacteriaceae</taxon>
        <taxon>Pseudofulvibacter</taxon>
    </lineage>
</organism>
<keyword evidence="2 7" id="KW-0813">Transport</keyword>
<evidence type="ECO:0000256" key="3">
    <source>
        <dbReference type="ARBA" id="ARBA00022452"/>
    </source>
</evidence>
<sequence length="793" mass="90423">MKKVFIIFILFLNFPLFAQNQNLVYQEESLVTVIKDLEEKFSVRFSFNSEILEGKTFNFSGEASLDDILNLLEKQVLISSQKIDESNIILKKDESAILLTQAFNLDEVLLNAEYLTVGFDKNEDDGSIKVSPSKLGILPGLTEPDVLQSLQMLPGISSPTETASDIHIRGGTPDQNLVLWDGIKMYHQGHFFGQISAFNPYITETINVFRSGTSAKYGDRISGVVDIRSSEELPDSLEAGIGINLVHADVFIKAPLVKNKLSLTTSARRSYSDILNSITFQKMSNKVFQNTKIDGGGTLTADTEFEELKNRFYFTDYNLKLLWKPNEKHTLSFSSLWVTNKLDYKSKTTYTFEGSEPSDLNSADDLDLTNNGFNFKWDATLSDHVKLNTTGYISNYTSAYFYEDTFGPDDLYKSNTANEIKDKGFTIGLQYAQNKHHVFRLGYDMSSNDIIYQIDTDYNNSNPFLDKDDDKLNLHSLFTEYVYLQNKWTFQAGLRASKISSLNKSLIEPRLYINRKLNNFWDIKASYETKNQTISKVLSTNQNYLGLGNSLWVLADNDRPIMNSKQFSIGFLFEEQGWKLDVDAYYKKTKGLTALKEIFNTAGVQPDDDADSFNKGKSESFGIDFLVKKQVKDFRTWLSYSLSKTNYFFDEVNNGKAYLGNFDQTHVLSLSNTYKYNKFQFSLGWSISTGKPYTNPKGVNQDANLIDYDEQNALRLKTYHKLDASVVYDFLFSKKNNVKGRIGFSVINIYDRKNELEKTFRLDSSSNNNSVRIVEQTNFGLGITPNLVFRLNF</sequence>
<dbReference type="Gene3D" id="2.40.170.20">
    <property type="entry name" value="TonB-dependent receptor, beta-barrel domain"/>
    <property type="match status" value="1"/>
</dbReference>
<comment type="similarity">
    <text evidence="7">Belongs to the TonB-dependent receptor family.</text>
</comment>
<evidence type="ECO:0000259" key="9">
    <source>
        <dbReference type="Pfam" id="PF07715"/>
    </source>
</evidence>
<dbReference type="Gene3D" id="3.55.50.30">
    <property type="match status" value="1"/>
</dbReference>
<evidence type="ECO:0000259" key="10">
    <source>
        <dbReference type="Pfam" id="PF16344"/>
    </source>
</evidence>
<feature type="domain" description="Protein FecR C-terminal" evidence="10">
    <location>
        <begin position="23"/>
        <end position="89"/>
    </location>
</feature>
<accession>A0ABW3I531</accession>
<comment type="caution">
    <text evidence="11">The sequence shown here is derived from an EMBL/GenBank/DDBJ whole genome shotgun (WGS) entry which is preliminary data.</text>
</comment>
<proteinExistence type="inferred from homology"/>
<evidence type="ECO:0000256" key="5">
    <source>
        <dbReference type="ARBA" id="ARBA00023136"/>
    </source>
</evidence>
<dbReference type="Gene3D" id="2.170.130.10">
    <property type="entry name" value="TonB-dependent receptor, plug domain"/>
    <property type="match status" value="1"/>
</dbReference>
<dbReference type="InterPro" id="IPR037066">
    <property type="entry name" value="Plug_dom_sf"/>
</dbReference>
<dbReference type="Proteomes" id="UP001596997">
    <property type="component" value="Unassembled WGS sequence"/>
</dbReference>
<evidence type="ECO:0000256" key="7">
    <source>
        <dbReference type="PROSITE-ProRule" id="PRU01360"/>
    </source>
</evidence>
<comment type="subcellular location">
    <subcellularLocation>
        <location evidence="1 7">Cell outer membrane</location>
        <topology evidence="1 7">Multi-pass membrane protein</topology>
    </subcellularLocation>
</comment>
<dbReference type="PROSITE" id="PS52016">
    <property type="entry name" value="TONB_DEPENDENT_REC_3"/>
    <property type="match status" value="1"/>
</dbReference>
<evidence type="ECO:0000313" key="12">
    <source>
        <dbReference type="Proteomes" id="UP001596997"/>
    </source>
</evidence>
<keyword evidence="4 7" id="KW-0812">Transmembrane</keyword>
<dbReference type="Pfam" id="PF07715">
    <property type="entry name" value="Plug"/>
    <property type="match status" value="1"/>
</dbReference>
<reference evidence="12" key="1">
    <citation type="journal article" date="2019" name="Int. J. Syst. Evol. Microbiol.">
        <title>The Global Catalogue of Microorganisms (GCM) 10K type strain sequencing project: providing services to taxonomists for standard genome sequencing and annotation.</title>
        <authorList>
            <consortium name="The Broad Institute Genomics Platform"/>
            <consortium name="The Broad Institute Genome Sequencing Center for Infectious Disease"/>
            <person name="Wu L."/>
            <person name="Ma J."/>
        </authorList>
    </citation>
    <scope>NUCLEOTIDE SEQUENCE [LARGE SCALE GENOMIC DNA]</scope>
    <source>
        <strain evidence="12">CCUG 62114</strain>
    </source>
</reference>
<gene>
    <name evidence="11" type="ORF">ACFQ1O_11550</name>
</gene>
<keyword evidence="12" id="KW-1185">Reference proteome</keyword>
<evidence type="ECO:0000256" key="8">
    <source>
        <dbReference type="SAM" id="SignalP"/>
    </source>
</evidence>
<keyword evidence="6 7" id="KW-0998">Cell outer membrane</keyword>
<keyword evidence="3 7" id="KW-1134">Transmembrane beta strand</keyword>
<evidence type="ECO:0000256" key="1">
    <source>
        <dbReference type="ARBA" id="ARBA00004571"/>
    </source>
</evidence>
<evidence type="ECO:0000256" key="4">
    <source>
        <dbReference type="ARBA" id="ARBA00022692"/>
    </source>
</evidence>
<dbReference type="InterPro" id="IPR032508">
    <property type="entry name" value="FecR_C"/>
</dbReference>
<name>A0ABW3I531_9FLAO</name>
<dbReference type="RefSeq" id="WP_377716180.1">
    <property type="nucleotide sequence ID" value="NZ_JBHTJM010000009.1"/>
</dbReference>
<dbReference type="InterPro" id="IPR039426">
    <property type="entry name" value="TonB-dep_rcpt-like"/>
</dbReference>
<dbReference type="Pfam" id="PF16344">
    <property type="entry name" value="FecR_C"/>
    <property type="match status" value="1"/>
</dbReference>
<keyword evidence="11" id="KW-0675">Receptor</keyword>
<keyword evidence="8" id="KW-0732">Signal</keyword>
<feature type="signal peptide" evidence="8">
    <location>
        <begin position="1"/>
        <end position="18"/>
    </location>
</feature>
<dbReference type="InterPro" id="IPR012910">
    <property type="entry name" value="Plug_dom"/>
</dbReference>
<evidence type="ECO:0000256" key="2">
    <source>
        <dbReference type="ARBA" id="ARBA00022448"/>
    </source>
</evidence>
<feature type="domain" description="TonB-dependent receptor plug" evidence="9">
    <location>
        <begin position="145"/>
        <end position="223"/>
    </location>
</feature>
<evidence type="ECO:0000256" key="6">
    <source>
        <dbReference type="ARBA" id="ARBA00023237"/>
    </source>
</evidence>
<dbReference type="SUPFAM" id="SSF56935">
    <property type="entry name" value="Porins"/>
    <property type="match status" value="1"/>
</dbReference>
<feature type="chain" id="PRO_5047501783" evidence="8">
    <location>
        <begin position="19"/>
        <end position="793"/>
    </location>
</feature>
<dbReference type="InterPro" id="IPR036942">
    <property type="entry name" value="Beta-barrel_TonB_sf"/>
</dbReference>
<protein>
    <submittedName>
        <fullName evidence="11">TonB-dependent receptor plug domain-containing protein</fullName>
    </submittedName>
</protein>